<comment type="subcellular location">
    <subcellularLocation>
        <location evidence="1 12">Cytoplasm</location>
    </subcellularLocation>
</comment>
<dbReference type="GO" id="GO:0008270">
    <property type="term" value="F:zinc ion binding"/>
    <property type="evidence" value="ECO:0007669"/>
    <property type="project" value="UniProtKB-UniRule"/>
</dbReference>
<evidence type="ECO:0000256" key="3">
    <source>
        <dbReference type="ARBA" id="ARBA00011245"/>
    </source>
</evidence>
<dbReference type="InterPro" id="IPR015803">
    <property type="entry name" value="Cys-tRNA-ligase"/>
</dbReference>
<feature type="domain" description="Cysteinyl-tRNA synthetase class Ia DALR" evidence="13">
    <location>
        <begin position="350"/>
        <end position="417"/>
    </location>
</feature>
<dbReference type="AlphaFoldDB" id="A0AAI8CKX1"/>
<feature type="short sequence motif" description="'KMSKS' region" evidence="12">
    <location>
        <begin position="268"/>
        <end position="272"/>
    </location>
</feature>
<keyword evidence="8 12" id="KW-0862">Zinc</keyword>
<evidence type="ECO:0000256" key="11">
    <source>
        <dbReference type="ARBA" id="ARBA00023146"/>
    </source>
</evidence>
<dbReference type="Proteomes" id="UP000093740">
    <property type="component" value="Chromosome"/>
</dbReference>
<evidence type="ECO:0000256" key="8">
    <source>
        <dbReference type="ARBA" id="ARBA00022833"/>
    </source>
</evidence>
<protein>
    <recommendedName>
        <fullName evidence="12">Cysteine--tRNA ligase</fullName>
        <ecNumber evidence="12">6.1.1.16</ecNumber>
    </recommendedName>
    <alternativeName>
        <fullName evidence="12">Cysteinyl-tRNA synthetase</fullName>
        <shortName evidence="12">CysRS</shortName>
    </alternativeName>
</protein>
<evidence type="ECO:0000313" key="15">
    <source>
        <dbReference type="Proteomes" id="UP000093740"/>
    </source>
</evidence>
<evidence type="ECO:0000256" key="1">
    <source>
        <dbReference type="ARBA" id="ARBA00004496"/>
    </source>
</evidence>
<dbReference type="InterPro" id="IPR032678">
    <property type="entry name" value="tRNA-synt_1_cat_dom"/>
</dbReference>
<dbReference type="PRINTS" id="PR00983">
    <property type="entry name" value="TRNASYNTHCYS"/>
</dbReference>
<evidence type="ECO:0000256" key="5">
    <source>
        <dbReference type="ARBA" id="ARBA00022598"/>
    </source>
</evidence>
<dbReference type="GO" id="GO:0006423">
    <property type="term" value="P:cysteinyl-tRNA aminoacylation"/>
    <property type="evidence" value="ECO:0007669"/>
    <property type="project" value="UniProtKB-UniRule"/>
</dbReference>
<evidence type="ECO:0000256" key="7">
    <source>
        <dbReference type="ARBA" id="ARBA00022741"/>
    </source>
</evidence>
<dbReference type="InterPro" id="IPR014729">
    <property type="entry name" value="Rossmann-like_a/b/a_fold"/>
</dbReference>
<dbReference type="InterPro" id="IPR009080">
    <property type="entry name" value="tRNAsynth_Ia_anticodon-bd"/>
</dbReference>
<dbReference type="Pfam" id="PF09190">
    <property type="entry name" value="DALR_2"/>
    <property type="match status" value="1"/>
</dbReference>
<dbReference type="Pfam" id="PF01406">
    <property type="entry name" value="tRNA-synt_1e"/>
    <property type="match status" value="1"/>
</dbReference>
<dbReference type="EMBL" id="CP014334">
    <property type="protein sequence ID" value="AMW32299.1"/>
    <property type="molecule type" value="Genomic_DNA"/>
</dbReference>
<dbReference type="InterPro" id="IPR015273">
    <property type="entry name" value="Cys-tRNA-synt_Ia_DALR"/>
</dbReference>
<dbReference type="EC" id="6.1.1.16" evidence="12"/>
<dbReference type="GO" id="GO:0005524">
    <property type="term" value="F:ATP binding"/>
    <property type="evidence" value="ECO:0007669"/>
    <property type="project" value="UniProtKB-UniRule"/>
</dbReference>
<name>A0AAI8CKX1_FERIS</name>
<dbReference type="NCBIfam" id="TIGR00435">
    <property type="entry name" value="cysS"/>
    <property type="match status" value="1"/>
</dbReference>
<organism evidence="14 15">
    <name type="scientific">Fervidobacterium islandicum</name>
    <dbReference type="NCBI Taxonomy" id="2423"/>
    <lineage>
        <taxon>Bacteria</taxon>
        <taxon>Thermotogati</taxon>
        <taxon>Thermotogota</taxon>
        <taxon>Thermotogae</taxon>
        <taxon>Thermotogales</taxon>
        <taxon>Fervidobacteriaceae</taxon>
        <taxon>Fervidobacterium</taxon>
    </lineage>
</organism>
<feature type="short sequence motif" description="'HIGH' region" evidence="12">
    <location>
        <begin position="32"/>
        <end position="42"/>
    </location>
</feature>
<comment type="subunit">
    <text evidence="3 12">Monomer.</text>
</comment>
<dbReference type="PANTHER" id="PTHR10890">
    <property type="entry name" value="CYSTEINYL-TRNA SYNTHETASE"/>
    <property type="match status" value="1"/>
</dbReference>
<sequence length="479" mass="54548">MSKVYITDTLTKEKVPLEPIEPGIVKMYVCGPTVYNYIHIGNARPMVVFDAFRRFLEFIGYKVVMVQNFTDIDDKIINEAKEWGVDWKTVADTFIAEYFHDAHLLGVRAANFHPRTTDFVDDIVNAVQKIIKNGYGYVAANGDVYFSVRKLADYGKLSGKNPDDLRAGARVDVNELKRDPIDFVLWKSAKPGEPTWQSPWCAGRPGWHIECSVMSQKLLGDMFDIHGGGEDLIFPHHEDEIAQSEALTGKPPAKYWMHNGMIIVRGDKMSKSLGNTFLLREAVRRYGKDGVKLFLLSKHYRSPIEFSDDLLDDNSKAALRVHAALNRFREKYPYPLVPKEDEEMKGMIQRFTEALSDDFNTPVALSVIFDALRELNKSMDSGNDERALKMYHLIKRVFGPILGIFDTESPKKSESSAVSTNLDVLIKSLIEVRNEFRKAKQFELADKIRNVLSESGVKLFDTPEGTKYEIIEQERKMEG</sequence>
<dbReference type="SMART" id="SM00840">
    <property type="entry name" value="DALR_2"/>
    <property type="match status" value="1"/>
</dbReference>
<keyword evidence="6 12" id="KW-0479">Metal-binding</keyword>
<dbReference type="SUPFAM" id="SSF47323">
    <property type="entry name" value="Anticodon-binding domain of a subclass of class I aminoacyl-tRNA synthetases"/>
    <property type="match status" value="1"/>
</dbReference>
<dbReference type="KEGG" id="fia:NA23_02635"/>
<dbReference type="FunFam" id="3.40.50.620:FF:000009">
    <property type="entry name" value="Cysteine--tRNA ligase"/>
    <property type="match status" value="1"/>
</dbReference>
<feature type="binding site" evidence="12">
    <location>
        <position position="211"/>
    </location>
    <ligand>
        <name>Zn(2+)</name>
        <dbReference type="ChEBI" id="CHEBI:29105"/>
    </ligand>
</feature>
<feature type="binding site" evidence="12">
    <location>
        <position position="30"/>
    </location>
    <ligand>
        <name>Zn(2+)</name>
        <dbReference type="ChEBI" id="CHEBI:29105"/>
    </ligand>
</feature>
<comment type="cofactor">
    <cofactor evidence="12">
        <name>Zn(2+)</name>
        <dbReference type="ChEBI" id="CHEBI:29105"/>
    </cofactor>
    <text evidence="12">Binds 1 zinc ion per subunit.</text>
</comment>
<keyword evidence="9 12" id="KW-0067">ATP-binding</keyword>
<accession>A0AAI8CKX1</accession>
<dbReference type="GO" id="GO:0004817">
    <property type="term" value="F:cysteine-tRNA ligase activity"/>
    <property type="evidence" value="ECO:0007669"/>
    <property type="project" value="UniProtKB-UniRule"/>
</dbReference>
<keyword evidence="4 12" id="KW-0963">Cytoplasm</keyword>
<dbReference type="CDD" id="cd00672">
    <property type="entry name" value="CysRS_core"/>
    <property type="match status" value="1"/>
</dbReference>
<keyword evidence="10 12" id="KW-0648">Protein biosynthesis</keyword>
<feature type="binding site" evidence="12">
    <location>
        <position position="240"/>
    </location>
    <ligand>
        <name>Zn(2+)</name>
        <dbReference type="ChEBI" id="CHEBI:29105"/>
    </ligand>
</feature>
<comment type="catalytic activity">
    <reaction evidence="12">
        <text>tRNA(Cys) + L-cysteine + ATP = L-cysteinyl-tRNA(Cys) + AMP + diphosphate</text>
        <dbReference type="Rhea" id="RHEA:17773"/>
        <dbReference type="Rhea" id="RHEA-COMP:9661"/>
        <dbReference type="Rhea" id="RHEA-COMP:9679"/>
        <dbReference type="ChEBI" id="CHEBI:30616"/>
        <dbReference type="ChEBI" id="CHEBI:33019"/>
        <dbReference type="ChEBI" id="CHEBI:35235"/>
        <dbReference type="ChEBI" id="CHEBI:78442"/>
        <dbReference type="ChEBI" id="CHEBI:78517"/>
        <dbReference type="ChEBI" id="CHEBI:456215"/>
        <dbReference type="EC" id="6.1.1.16"/>
    </reaction>
</comment>
<evidence type="ECO:0000313" key="14">
    <source>
        <dbReference type="EMBL" id="AMW32299.1"/>
    </source>
</evidence>
<dbReference type="RefSeq" id="WP_033191205.1">
    <property type="nucleotide sequence ID" value="NZ_CP014334.2"/>
</dbReference>
<evidence type="ECO:0000256" key="4">
    <source>
        <dbReference type="ARBA" id="ARBA00022490"/>
    </source>
</evidence>
<evidence type="ECO:0000256" key="2">
    <source>
        <dbReference type="ARBA" id="ARBA00005594"/>
    </source>
</evidence>
<keyword evidence="5 12" id="KW-0436">Ligase</keyword>
<evidence type="ECO:0000256" key="10">
    <source>
        <dbReference type="ARBA" id="ARBA00022917"/>
    </source>
</evidence>
<feature type="binding site" evidence="12">
    <location>
        <position position="271"/>
    </location>
    <ligand>
        <name>ATP</name>
        <dbReference type="ChEBI" id="CHEBI:30616"/>
    </ligand>
</feature>
<dbReference type="SUPFAM" id="SSF52374">
    <property type="entry name" value="Nucleotidylyl transferase"/>
    <property type="match status" value="1"/>
</dbReference>
<evidence type="ECO:0000256" key="6">
    <source>
        <dbReference type="ARBA" id="ARBA00022723"/>
    </source>
</evidence>
<comment type="similarity">
    <text evidence="2 12">Belongs to the class-I aminoacyl-tRNA synthetase family.</text>
</comment>
<dbReference type="PANTHER" id="PTHR10890:SF3">
    <property type="entry name" value="CYSTEINE--TRNA LIGASE, CYTOPLASMIC"/>
    <property type="match status" value="1"/>
</dbReference>
<dbReference type="Gene3D" id="1.20.120.1910">
    <property type="entry name" value="Cysteine-tRNA ligase, C-terminal anti-codon recognition domain"/>
    <property type="match status" value="1"/>
</dbReference>
<proteinExistence type="inferred from homology"/>
<feature type="binding site" evidence="12">
    <location>
        <position position="236"/>
    </location>
    <ligand>
        <name>Zn(2+)</name>
        <dbReference type="ChEBI" id="CHEBI:29105"/>
    </ligand>
</feature>
<reference evidence="14 15" key="1">
    <citation type="journal article" date="2015" name="Stand. Genomic Sci.">
        <title>Genome sequence of a native-feather degrading extremely thermophilic Eubacterium, Fervidobacterium islandicum AW-1.</title>
        <authorList>
            <person name="Lee Y.J."/>
            <person name="Jeong H."/>
            <person name="Park G.S."/>
            <person name="Kwak Y."/>
            <person name="Lee S.J."/>
            <person name="Lee S.J."/>
            <person name="Park M.K."/>
            <person name="Kim J.Y."/>
            <person name="Kang H.K."/>
            <person name="Shin J.H."/>
            <person name="Lee D.W."/>
        </authorList>
    </citation>
    <scope>NUCLEOTIDE SEQUENCE [LARGE SCALE GENOMIC DNA]</scope>
    <source>
        <strain evidence="14 15">AW-1</strain>
    </source>
</reference>
<gene>
    <name evidence="12 14" type="primary">cysS</name>
    <name evidence="14" type="ORF">NA23_02635</name>
</gene>
<keyword evidence="11 12" id="KW-0030">Aminoacyl-tRNA synthetase</keyword>
<keyword evidence="15" id="KW-1185">Reference proteome</keyword>
<keyword evidence="7 12" id="KW-0547">Nucleotide-binding</keyword>
<evidence type="ECO:0000259" key="13">
    <source>
        <dbReference type="SMART" id="SM00840"/>
    </source>
</evidence>
<dbReference type="InterPro" id="IPR024909">
    <property type="entry name" value="Cys-tRNA/MSH_ligase"/>
</dbReference>
<dbReference type="Gene3D" id="3.40.50.620">
    <property type="entry name" value="HUPs"/>
    <property type="match status" value="1"/>
</dbReference>
<dbReference type="GO" id="GO:0005829">
    <property type="term" value="C:cytosol"/>
    <property type="evidence" value="ECO:0007669"/>
    <property type="project" value="TreeGrafter"/>
</dbReference>
<dbReference type="HAMAP" id="MF_00041">
    <property type="entry name" value="Cys_tRNA_synth"/>
    <property type="match status" value="1"/>
</dbReference>
<evidence type="ECO:0000256" key="12">
    <source>
        <dbReference type="HAMAP-Rule" id="MF_00041"/>
    </source>
</evidence>
<evidence type="ECO:0000256" key="9">
    <source>
        <dbReference type="ARBA" id="ARBA00022840"/>
    </source>
</evidence>